<name>A0A1L3MN02_9BACI</name>
<comment type="similarity">
    <text evidence="1">Belongs to the PhzF family.</text>
</comment>
<dbReference type="SUPFAM" id="SSF54506">
    <property type="entry name" value="Diaminopimelate epimerase-like"/>
    <property type="match status" value="1"/>
</dbReference>
<dbReference type="Proteomes" id="UP000181936">
    <property type="component" value="Chromosome"/>
</dbReference>
<keyword evidence="2" id="KW-0413">Isomerase</keyword>
<keyword evidence="5" id="KW-1185">Reference proteome</keyword>
<dbReference type="AlphaFoldDB" id="A0A1L3MN02"/>
<evidence type="ECO:0000256" key="1">
    <source>
        <dbReference type="ARBA" id="ARBA00008270"/>
    </source>
</evidence>
<dbReference type="InterPro" id="IPR003719">
    <property type="entry name" value="Phenazine_PhzF-like"/>
</dbReference>
<feature type="active site" evidence="3">
    <location>
        <position position="44"/>
    </location>
</feature>
<organism evidence="4 5">
    <name type="scientific">Bacillus weihaiensis</name>
    <dbReference type="NCBI Taxonomy" id="1547283"/>
    <lineage>
        <taxon>Bacteria</taxon>
        <taxon>Bacillati</taxon>
        <taxon>Bacillota</taxon>
        <taxon>Bacilli</taxon>
        <taxon>Bacillales</taxon>
        <taxon>Bacillaceae</taxon>
        <taxon>Bacillus</taxon>
    </lineage>
</organism>
<gene>
    <name evidence="4" type="ORF">A9C19_02310</name>
</gene>
<evidence type="ECO:0000313" key="5">
    <source>
        <dbReference type="Proteomes" id="UP000181936"/>
    </source>
</evidence>
<dbReference type="GO" id="GO:0016853">
    <property type="term" value="F:isomerase activity"/>
    <property type="evidence" value="ECO:0007669"/>
    <property type="project" value="UniProtKB-KW"/>
</dbReference>
<proteinExistence type="inferred from homology"/>
<reference evidence="4 5" key="1">
    <citation type="journal article" date="2016" name="Sci. Rep.">
        <title>Complete genome sequence and transcriptomic analysis of a novel marine strain Bacillus weihaiensis reveals the mechanism of brown algae degradation.</title>
        <authorList>
            <person name="Zhu Y."/>
            <person name="Chen P."/>
            <person name="Bao Y."/>
            <person name="Men Y."/>
            <person name="Zeng Y."/>
            <person name="Yang J."/>
            <person name="Sun J."/>
            <person name="Sun Y."/>
        </authorList>
    </citation>
    <scope>NUCLEOTIDE SEQUENCE [LARGE SCALE GENOMIC DNA]</scope>
    <source>
        <strain evidence="4 5">Alg07</strain>
    </source>
</reference>
<evidence type="ECO:0000256" key="2">
    <source>
        <dbReference type="ARBA" id="ARBA00023235"/>
    </source>
</evidence>
<dbReference type="OrthoDB" id="9788221at2"/>
<dbReference type="EMBL" id="CP016020">
    <property type="protein sequence ID" value="APH03682.1"/>
    <property type="molecule type" value="Genomic_DNA"/>
</dbReference>
<dbReference type="GO" id="GO:0005737">
    <property type="term" value="C:cytoplasm"/>
    <property type="evidence" value="ECO:0007669"/>
    <property type="project" value="TreeGrafter"/>
</dbReference>
<dbReference type="RefSeq" id="WP_072578470.1">
    <property type="nucleotide sequence ID" value="NZ_CP016020.1"/>
</dbReference>
<dbReference type="Gene3D" id="3.10.310.10">
    <property type="entry name" value="Diaminopimelate Epimerase, Chain A, domain 1"/>
    <property type="match status" value="2"/>
</dbReference>
<dbReference type="PIRSF" id="PIRSF016184">
    <property type="entry name" value="PhzC_PhzF"/>
    <property type="match status" value="1"/>
</dbReference>
<dbReference type="PANTHER" id="PTHR13774">
    <property type="entry name" value="PHENAZINE BIOSYNTHESIS PROTEIN"/>
    <property type="match status" value="1"/>
</dbReference>
<accession>A0A1L3MN02</accession>
<evidence type="ECO:0000313" key="4">
    <source>
        <dbReference type="EMBL" id="APH03682.1"/>
    </source>
</evidence>
<sequence length="265" mass="29862">MKYFVVDAFAENVFEGNPAGVCVMEEWMSDELMQNIAIENNLSETAFAVKEASHYRLRWFTPGGEINLCGHATLATAFIILNFYEQQLETVKFHTMSGELTVNKQDDMYELDFPSVPSEEISITDEMISALGIVPKESYINRDLIFVLESEDDVRSISPDFARLQRIQEGVGVCVTAKGSEYDFVSRAFFPKLKINEDPVTGSLHCSLVPFWAKRVGKHELVARQLSSRGGTLYCKYEDTRVKIAGKAVLYSEAELYVGKDDFVS</sequence>
<evidence type="ECO:0000256" key="3">
    <source>
        <dbReference type="PIRSR" id="PIRSR016184-1"/>
    </source>
</evidence>
<dbReference type="PANTHER" id="PTHR13774:SF17">
    <property type="entry name" value="PHENAZINE BIOSYNTHESIS-LIKE DOMAIN-CONTAINING PROTEIN"/>
    <property type="match status" value="1"/>
</dbReference>
<dbReference type="Pfam" id="PF02567">
    <property type="entry name" value="PhzC-PhzF"/>
    <property type="match status" value="1"/>
</dbReference>
<dbReference type="KEGG" id="bwh:A9C19_02310"/>
<protein>
    <submittedName>
        <fullName evidence="4">Phenazine biosynthesis protein</fullName>
    </submittedName>
</protein>
<dbReference type="NCBIfam" id="TIGR00654">
    <property type="entry name" value="PhzF_family"/>
    <property type="match status" value="1"/>
</dbReference>